<dbReference type="EMBL" id="CP014862">
    <property type="protein sequence ID" value="ASJ02129.1"/>
    <property type="molecule type" value="Genomic_DNA"/>
</dbReference>
<name>A0A2Z2M9R4_THEPR</name>
<evidence type="ECO:0000313" key="3">
    <source>
        <dbReference type="Proteomes" id="UP000250179"/>
    </source>
</evidence>
<feature type="region of interest" description="Disordered" evidence="1">
    <location>
        <begin position="340"/>
        <end position="375"/>
    </location>
</feature>
<keyword evidence="3" id="KW-1185">Reference proteome</keyword>
<organism evidence="2 3">
    <name type="scientific">Thermococcus profundus</name>
    <dbReference type="NCBI Taxonomy" id="49899"/>
    <lineage>
        <taxon>Archaea</taxon>
        <taxon>Methanobacteriati</taxon>
        <taxon>Methanobacteriota</taxon>
        <taxon>Thermococci</taxon>
        <taxon>Thermococcales</taxon>
        <taxon>Thermococcaceae</taxon>
        <taxon>Thermococcus</taxon>
    </lineage>
</organism>
<dbReference type="PROSITE" id="PS51257">
    <property type="entry name" value="PROKAR_LIPOPROTEIN"/>
    <property type="match status" value="1"/>
</dbReference>
<evidence type="ECO:0000256" key="1">
    <source>
        <dbReference type="SAM" id="MobiDB-lite"/>
    </source>
</evidence>
<protein>
    <submittedName>
        <fullName evidence="2">Uncharacterized protein</fullName>
    </submittedName>
</protein>
<dbReference type="RefSeq" id="WP_088857395.1">
    <property type="nucleotide sequence ID" value="NZ_CP014862.1"/>
</dbReference>
<proteinExistence type="predicted"/>
<evidence type="ECO:0000313" key="2">
    <source>
        <dbReference type="EMBL" id="ASJ02129.1"/>
    </source>
</evidence>
<dbReference type="GeneID" id="33319147"/>
<dbReference type="Proteomes" id="UP000250179">
    <property type="component" value="Chromosome"/>
</dbReference>
<sequence>MRREVLVFLIMAPLLLKIPPAAGTSSACLTADETRVYFPTVSELAALGLSGIQASEDLGWEDCPSHEAKMEYTGIYGGVAKVYVSVMVHIVRGFSEPSPAFSVYKFTVPQAGENCHLQGDEMAYTLECPTDRRDNITYPNGGMTVLVEHESTYTAGKIIGGYSCADDPSYMCSSGSPVVKVWVYVYSKDEDNTTFDTALVLGPSIYNLVLQKVSGVPSANVTETETATTSPAGPPEVSILSPADGQTIYFEPGKPLTFEIRVKVTDGDLTYAGAHYESGSPKVVMVGGELQPKLGRNGGVGSVTVTLGPGYLGNVTGVVKAYAKDEAGNDVERSITVYLREKTSSPSAPPTSSTGTSGGFGTSSGQQSGGEVTAGDPSKFGNLFKGIRSGPVLSGPAKLRMKATLDRLKGIGSAEGLEAVEIKTPYGKDVKVFQKDENVKAKKGSSLWFKLKYYTGKALDNVIDSASGALDSLVEKVMPSPVGLFKDYVKAYKDSQIFQGDSATQKTMSDLHVSKGSAESYNEMSGIEDRELSLSPYKNAVPSSPVTKPLELTIGALGTGFKKCLAHDYEWEFRKTAERALFYKKLGMKYRDIILRTIADVEEETSYDHKVQTMNAQSKGDYRDQETRIRYYINRLYGEGKI</sequence>
<gene>
    <name evidence="2" type="ORF">A3L09_02015</name>
</gene>
<dbReference type="KEGG" id="tprf:A3L09_02015"/>
<reference evidence="2 3" key="1">
    <citation type="submission" date="2016-03" db="EMBL/GenBank/DDBJ databases">
        <title>Complete genome sequence of Thermococcus profundus strain DT5432.</title>
        <authorList>
            <person name="Oger P.M."/>
        </authorList>
    </citation>
    <scope>NUCLEOTIDE SEQUENCE [LARGE SCALE GENOMIC DNA]</scope>
    <source>
        <strain evidence="2 3">DT 5432</strain>
    </source>
</reference>
<dbReference type="OrthoDB" id="90448at2157"/>
<dbReference type="AlphaFoldDB" id="A0A2Z2M9R4"/>
<feature type="compositionally biased region" description="Low complexity" evidence="1">
    <location>
        <begin position="344"/>
        <end position="355"/>
    </location>
</feature>
<accession>A0A2Z2M9R4</accession>